<gene>
    <name evidence="2" type="ORF">G3580_02745</name>
</gene>
<sequence length="206" mass="22524">MWVIKIGGQLADDPVLTDWLDEIADLGGGRVVLVPGGGDFARQAWRMRDTWQVDTLTMHNIAVLGMGQFAFMLQALRPEFSLCALDEDILDTLHAGRIAIWMPLAHLRHAAQMPPGSHASSDGLALWLAERLNAEKLVLVKSSPLPPHADWAALVEAGVVEAPFADAARAADTPVTVLDRSHRAALHEMLIDSPTLHRYRHQGLAE</sequence>
<dbReference type="GO" id="GO:0016301">
    <property type="term" value="F:kinase activity"/>
    <property type="evidence" value="ECO:0007669"/>
    <property type="project" value="UniProtKB-KW"/>
</dbReference>
<evidence type="ECO:0000313" key="3">
    <source>
        <dbReference type="Proteomes" id="UP000501991"/>
    </source>
</evidence>
<dbReference type="InterPro" id="IPR001048">
    <property type="entry name" value="Asp/Glu/Uridylate_kinase"/>
</dbReference>
<keyword evidence="3" id="KW-1185">Reference proteome</keyword>
<keyword evidence="2" id="KW-0418">Kinase</keyword>
<keyword evidence="2" id="KW-0808">Transferase</keyword>
<reference evidence="2 3" key="1">
    <citation type="submission" date="2020-02" db="EMBL/GenBank/DDBJ databases">
        <title>Nitrogenibacter mangrovi gen. nov., sp. nov. isolated from mangrove sediment, a denitrifying betaproteobacterium.</title>
        <authorList>
            <person name="Liao H."/>
            <person name="Tian Y."/>
        </authorList>
    </citation>
    <scope>NUCLEOTIDE SEQUENCE [LARGE SCALE GENOMIC DNA]</scope>
    <source>
        <strain evidence="2 3">M9-3-2</strain>
    </source>
</reference>
<dbReference type="InterPro" id="IPR036393">
    <property type="entry name" value="AceGlu_kinase-like_sf"/>
</dbReference>
<evidence type="ECO:0000259" key="1">
    <source>
        <dbReference type="Pfam" id="PF00696"/>
    </source>
</evidence>
<dbReference type="Gene3D" id="3.40.1160.10">
    <property type="entry name" value="Acetylglutamate kinase-like"/>
    <property type="match status" value="1"/>
</dbReference>
<dbReference type="SUPFAM" id="SSF53633">
    <property type="entry name" value="Carbamate kinase-like"/>
    <property type="match status" value="1"/>
</dbReference>
<protein>
    <submittedName>
        <fullName evidence="2">Aspartate kinase</fullName>
    </submittedName>
</protein>
<dbReference type="EMBL" id="CP048836">
    <property type="protein sequence ID" value="QID16641.1"/>
    <property type="molecule type" value="Genomic_DNA"/>
</dbReference>
<dbReference type="RefSeq" id="WP_173763809.1">
    <property type="nucleotide sequence ID" value="NZ_CP048836.1"/>
</dbReference>
<accession>A0A6C1AZ45</accession>
<name>A0A6C1AZ45_9RHOO</name>
<proteinExistence type="predicted"/>
<dbReference type="KEGG" id="azq:G3580_02745"/>
<organism evidence="2 3">
    <name type="scientific">Nitrogeniibacter mangrovi</name>
    <dbReference type="NCBI Taxonomy" id="2016596"/>
    <lineage>
        <taxon>Bacteria</taxon>
        <taxon>Pseudomonadati</taxon>
        <taxon>Pseudomonadota</taxon>
        <taxon>Betaproteobacteria</taxon>
        <taxon>Rhodocyclales</taxon>
        <taxon>Zoogloeaceae</taxon>
        <taxon>Nitrogeniibacter</taxon>
    </lineage>
</organism>
<evidence type="ECO:0000313" key="2">
    <source>
        <dbReference type="EMBL" id="QID16641.1"/>
    </source>
</evidence>
<feature type="domain" description="Aspartate/glutamate/uridylate kinase" evidence="1">
    <location>
        <begin position="2"/>
        <end position="142"/>
    </location>
</feature>
<dbReference type="Pfam" id="PF00696">
    <property type="entry name" value="AA_kinase"/>
    <property type="match status" value="1"/>
</dbReference>
<dbReference type="AlphaFoldDB" id="A0A6C1AZ45"/>
<dbReference type="Proteomes" id="UP000501991">
    <property type="component" value="Chromosome"/>
</dbReference>